<dbReference type="EMBL" id="LAVV01015214">
    <property type="protein sequence ID" value="KNZ44049.1"/>
    <property type="molecule type" value="Genomic_DNA"/>
</dbReference>
<gene>
    <name evidence="1" type="ORF">VP01_954g3</name>
</gene>
<evidence type="ECO:0000313" key="2">
    <source>
        <dbReference type="Proteomes" id="UP000037035"/>
    </source>
</evidence>
<accession>A0A0L6U695</accession>
<dbReference type="AlphaFoldDB" id="A0A0L6U695"/>
<name>A0A0L6U695_9BASI</name>
<dbReference type="Proteomes" id="UP000037035">
    <property type="component" value="Unassembled WGS sequence"/>
</dbReference>
<dbReference type="VEuPathDB" id="FungiDB:VP01_954g3"/>
<keyword evidence="2" id="KW-1185">Reference proteome</keyword>
<comment type="caution">
    <text evidence="1">The sequence shown here is derived from an EMBL/GenBank/DDBJ whole genome shotgun (WGS) entry which is preliminary data.</text>
</comment>
<sequence length="180" mass="20673">MKEEKSRDAFRNKAGVNLKYRIICATKAIEAQLQQSVLLKKAANQFQNFMDAWLQKAVHLATTFICEMVFFAVTKHLGCFLIQFKQTTHAPPPSWTRLLHWPIQSNLRPVTTLHADMVFSLIQPKIPKGPFEPWTKINCNWQLKHLGSRTPVSIWVPSGQRSSTLTLKKISLKLFTTPIF</sequence>
<protein>
    <submittedName>
        <fullName evidence="1">Uncharacterized protein</fullName>
    </submittedName>
</protein>
<proteinExistence type="predicted"/>
<organism evidence="1 2">
    <name type="scientific">Puccinia sorghi</name>
    <dbReference type="NCBI Taxonomy" id="27349"/>
    <lineage>
        <taxon>Eukaryota</taxon>
        <taxon>Fungi</taxon>
        <taxon>Dikarya</taxon>
        <taxon>Basidiomycota</taxon>
        <taxon>Pucciniomycotina</taxon>
        <taxon>Pucciniomycetes</taxon>
        <taxon>Pucciniales</taxon>
        <taxon>Pucciniaceae</taxon>
        <taxon>Puccinia</taxon>
    </lineage>
</organism>
<evidence type="ECO:0000313" key="1">
    <source>
        <dbReference type="EMBL" id="KNZ44049.1"/>
    </source>
</evidence>
<reference evidence="1 2" key="1">
    <citation type="submission" date="2015-08" db="EMBL/GenBank/DDBJ databases">
        <title>Next Generation Sequencing and Analysis of the Genome of Puccinia sorghi L Schw, the Causal Agent of Maize Common Rust.</title>
        <authorList>
            <person name="Rochi L."/>
            <person name="Burguener G."/>
            <person name="Darino M."/>
            <person name="Turjanski A."/>
            <person name="Kreff E."/>
            <person name="Dieguez M.J."/>
            <person name="Sacco F."/>
        </authorList>
    </citation>
    <scope>NUCLEOTIDE SEQUENCE [LARGE SCALE GENOMIC DNA]</scope>
    <source>
        <strain evidence="1 2">RO10H11247</strain>
    </source>
</reference>